<dbReference type="Proteomes" id="UP000017246">
    <property type="component" value="Unassembled WGS sequence"/>
</dbReference>
<dbReference type="Gene3D" id="2.30.30.40">
    <property type="entry name" value="SH3 Domains"/>
    <property type="match status" value="1"/>
</dbReference>
<feature type="coiled-coil region" evidence="3">
    <location>
        <begin position="12"/>
        <end position="74"/>
    </location>
</feature>
<feature type="region of interest" description="Disordered" evidence="4">
    <location>
        <begin position="125"/>
        <end position="211"/>
    </location>
</feature>
<gene>
    <name evidence="6" type="ORF">EmuJ_000997400</name>
</gene>
<feature type="compositionally biased region" description="Polar residues" evidence="4">
    <location>
        <begin position="148"/>
        <end position="164"/>
    </location>
</feature>
<feature type="domain" description="SH3" evidence="5">
    <location>
        <begin position="214"/>
        <end position="280"/>
    </location>
</feature>
<dbReference type="EMBL" id="LN902842">
    <property type="protein sequence ID" value="CDS42269.1"/>
    <property type="molecule type" value="Genomic_DNA"/>
</dbReference>
<evidence type="ECO:0000256" key="4">
    <source>
        <dbReference type="SAM" id="MobiDB-lite"/>
    </source>
</evidence>
<accession>A0A068YJ03</accession>
<evidence type="ECO:0000313" key="6">
    <source>
        <dbReference type="EMBL" id="CDS42269.1"/>
    </source>
</evidence>
<evidence type="ECO:0000313" key="7">
    <source>
        <dbReference type="Proteomes" id="UP000017246"/>
    </source>
</evidence>
<evidence type="ECO:0000259" key="5">
    <source>
        <dbReference type="PROSITE" id="PS50002"/>
    </source>
</evidence>
<evidence type="ECO:0000256" key="3">
    <source>
        <dbReference type="SAM" id="Coils"/>
    </source>
</evidence>
<sequence>MFFPDSSTCDLEKELKEVKNRLEEASKRIKDAEVIKRNYLANKNMHEKANVQEKEQEKRVMEESRRKLSDFVKELDQCIPQMLAKNDEELYKYMLKYFTSKCEYLNSTLSETKKILNQIKFARESDPAPSKYPRVSPLSPNSPPGPQAPSNGSTADDNAYTQPLNPLPKSATDDHRDEGTAASTHPTVSNSDSRHNGLGTSTHDQANGELASRTPPFDVIAAFAYTSEEQDELDFKVDERITVLPWENSEDEEPGWLYGKHHGSGLKGLFPANYKKAKRAYKIQGNLVEPPHFNFEIAVLIELDLFYAAVCANYLF</sequence>
<reference evidence="6" key="2">
    <citation type="submission" date="2015-11" db="EMBL/GenBank/DDBJ databases">
        <authorList>
            <person name="Zhang Y."/>
            <person name="Guo Z."/>
        </authorList>
    </citation>
    <scope>NUCLEOTIDE SEQUENCE</scope>
</reference>
<keyword evidence="1 2" id="KW-0728">SH3 domain</keyword>
<proteinExistence type="predicted"/>
<dbReference type="OMA" id="STHDQAN"/>
<dbReference type="OrthoDB" id="446293at2759"/>
<dbReference type="STRING" id="6211.A0A068YJ03"/>
<keyword evidence="7" id="KW-1185">Reference proteome</keyword>
<protein>
    <submittedName>
        <fullName evidence="6">Src y 3 domain</fullName>
    </submittedName>
</protein>
<dbReference type="SUPFAM" id="SSF50044">
    <property type="entry name" value="SH3-domain"/>
    <property type="match status" value="1"/>
</dbReference>
<name>A0A068YJ03_ECHMU</name>
<dbReference type="InterPro" id="IPR036028">
    <property type="entry name" value="SH3-like_dom_sf"/>
</dbReference>
<dbReference type="SMART" id="SM00326">
    <property type="entry name" value="SH3"/>
    <property type="match status" value="1"/>
</dbReference>
<organism evidence="6 7">
    <name type="scientific">Echinococcus multilocularis</name>
    <name type="common">Fox tapeworm</name>
    <dbReference type="NCBI Taxonomy" id="6211"/>
    <lineage>
        <taxon>Eukaryota</taxon>
        <taxon>Metazoa</taxon>
        <taxon>Spiralia</taxon>
        <taxon>Lophotrochozoa</taxon>
        <taxon>Platyhelminthes</taxon>
        <taxon>Cestoda</taxon>
        <taxon>Eucestoda</taxon>
        <taxon>Cyclophyllidea</taxon>
        <taxon>Taeniidae</taxon>
        <taxon>Echinococcus</taxon>
    </lineage>
</organism>
<dbReference type="PROSITE" id="PS50002">
    <property type="entry name" value="SH3"/>
    <property type="match status" value="1"/>
</dbReference>
<dbReference type="Pfam" id="PF14604">
    <property type="entry name" value="SH3_9"/>
    <property type="match status" value="1"/>
</dbReference>
<reference evidence="6" key="1">
    <citation type="journal article" date="2013" name="Nature">
        <title>The genomes of four tapeworm species reveal adaptations to parasitism.</title>
        <authorList>
            <person name="Tsai I.J."/>
            <person name="Zarowiecki M."/>
            <person name="Holroyd N."/>
            <person name="Garciarrubio A."/>
            <person name="Sanchez-Flores A."/>
            <person name="Brooks K.L."/>
            <person name="Tracey A."/>
            <person name="Bobes R.J."/>
            <person name="Fragoso G."/>
            <person name="Sciutto E."/>
            <person name="Aslett M."/>
            <person name="Beasley H."/>
            <person name="Bennett H.M."/>
            <person name="Cai J."/>
            <person name="Camicia F."/>
            <person name="Clark R."/>
            <person name="Cucher M."/>
            <person name="De Silva N."/>
            <person name="Day T.A."/>
            <person name="Deplazes P."/>
            <person name="Estrada K."/>
            <person name="Fernandez C."/>
            <person name="Holland P.W."/>
            <person name="Hou J."/>
            <person name="Hu S."/>
            <person name="Huckvale T."/>
            <person name="Hung S.S."/>
            <person name="Kamenetzky L."/>
            <person name="Keane J.A."/>
            <person name="Kiss F."/>
            <person name="Koziol U."/>
            <person name="Lambert O."/>
            <person name="Liu K."/>
            <person name="Luo X."/>
            <person name="Luo Y."/>
            <person name="Macchiaroli N."/>
            <person name="Nichol S."/>
            <person name="Paps J."/>
            <person name="Parkinson J."/>
            <person name="Pouchkina-Stantcheva N."/>
            <person name="Riddiford N."/>
            <person name="Rosenzvit M."/>
            <person name="Salinas G."/>
            <person name="Wasmuth J.D."/>
            <person name="Zamanian M."/>
            <person name="Zheng Y."/>
            <person name="Cai X."/>
            <person name="Soberon X."/>
            <person name="Olson P.D."/>
            <person name="Laclette J.P."/>
            <person name="Brehm K."/>
            <person name="Berriman M."/>
            <person name="Garciarrubio A."/>
            <person name="Bobes R.J."/>
            <person name="Fragoso G."/>
            <person name="Sanchez-Flores A."/>
            <person name="Estrada K."/>
            <person name="Cevallos M.A."/>
            <person name="Morett E."/>
            <person name="Gonzalez V."/>
            <person name="Portillo T."/>
            <person name="Ochoa-Leyva A."/>
            <person name="Jose M.V."/>
            <person name="Sciutto E."/>
            <person name="Landa A."/>
            <person name="Jimenez L."/>
            <person name="Valdes V."/>
            <person name="Carrero J.C."/>
            <person name="Larralde C."/>
            <person name="Morales-Montor J."/>
            <person name="Limon-Lason J."/>
            <person name="Soberon X."/>
            <person name="Laclette J.P."/>
        </authorList>
    </citation>
    <scope>NUCLEOTIDE SEQUENCE [LARGE SCALE GENOMIC DNA]</scope>
</reference>
<feature type="compositionally biased region" description="Polar residues" evidence="4">
    <location>
        <begin position="181"/>
        <end position="191"/>
    </location>
</feature>
<evidence type="ECO:0000256" key="1">
    <source>
        <dbReference type="ARBA" id="ARBA00022443"/>
    </source>
</evidence>
<dbReference type="eggNOG" id="KOG3771">
    <property type="taxonomic scope" value="Eukaryota"/>
</dbReference>
<dbReference type="InterPro" id="IPR001452">
    <property type="entry name" value="SH3_domain"/>
</dbReference>
<dbReference type="AlphaFoldDB" id="A0A068YJ03"/>
<evidence type="ECO:0000256" key="2">
    <source>
        <dbReference type="PROSITE-ProRule" id="PRU00192"/>
    </source>
</evidence>
<keyword evidence="3" id="KW-0175">Coiled coil</keyword>